<comment type="caution">
    <text evidence="10">The sequence shown here is derived from an EMBL/GenBank/DDBJ whole genome shotgun (WGS) entry which is preliminary data.</text>
</comment>
<dbReference type="Proteomes" id="UP000034112">
    <property type="component" value="Unassembled WGS sequence"/>
</dbReference>
<feature type="compositionally biased region" description="Low complexity" evidence="7">
    <location>
        <begin position="572"/>
        <end position="582"/>
    </location>
</feature>
<protein>
    <submittedName>
        <fullName evidence="10">Arsenite efflux transporter</fullName>
    </submittedName>
</protein>
<feature type="transmembrane region" description="Helical" evidence="8">
    <location>
        <begin position="796"/>
        <end position="818"/>
    </location>
</feature>
<dbReference type="Pfam" id="PF03600">
    <property type="entry name" value="CitMHS"/>
    <property type="match status" value="1"/>
</dbReference>
<dbReference type="PANTHER" id="PTHR43302">
    <property type="entry name" value="TRANSPORTER ARSB-RELATED"/>
    <property type="match status" value="1"/>
</dbReference>
<evidence type="ECO:0000313" key="10">
    <source>
        <dbReference type="EMBL" id="KKP04188.1"/>
    </source>
</evidence>
<dbReference type="PANTHER" id="PTHR43302:SF5">
    <property type="entry name" value="TRANSPORTER ARSB-RELATED"/>
    <property type="match status" value="1"/>
</dbReference>
<organism evidence="10 11">
    <name type="scientific">Trichoderma harzianum</name>
    <name type="common">Hypocrea lixii</name>
    <dbReference type="NCBI Taxonomy" id="5544"/>
    <lineage>
        <taxon>Eukaryota</taxon>
        <taxon>Fungi</taxon>
        <taxon>Dikarya</taxon>
        <taxon>Ascomycota</taxon>
        <taxon>Pezizomycotina</taxon>
        <taxon>Sordariomycetes</taxon>
        <taxon>Hypocreomycetidae</taxon>
        <taxon>Hypocreales</taxon>
        <taxon>Hypocreaceae</taxon>
        <taxon>Trichoderma</taxon>
    </lineage>
</organism>
<feature type="transmembrane region" description="Helical" evidence="8">
    <location>
        <begin position="700"/>
        <end position="725"/>
    </location>
</feature>
<gene>
    <name evidence="10" type="ORF">THAR02_03706</name>
</gene>
<dbReference type="EMBL" id="JOKZ01000085">
    <property type="protein sequence ID" value="KKP04188.1"/>
    <property type="molecule type" value="Genomic_DNA"/>
</dbReference>
<feature type="transmembrane region" description="Helical" evidence="8">
    <location>
        <begin position="218"/>
        <end position="247"/>
    </location>
</feature>
<name>A0A0F9XVS6_TRIHA</name>
<reference evidence="11" key="1">
    <citation type="journal article" date="2015" name="Genome Announc.">
        <title>Draft whole-genome sequence of the biocontrol agent Trichoderma harzianum T6776.</title>
        <authorList>
            <person name="Baroncelli R."/>
            <person name="Piaggeschi G."/>
            <person name="Fiorini L."/>
            <person name="Bertolini E."/>
            <person name="Zapparata A."/>
            <person name="Pe M.E."/>
            <person name="Sarrocco S."/>
            <person name="Vannacci G."/>
        </authorList>
    </citation>
    <scope>NUCLEOTIDE SEQUENCE [LARGE SCALE GENOMIC DNA]</scope>
    <source>
        <strain evidence="11">T6776</strain>
    </source>
</reference>
<feature type="compositionally biased region" description="Polar residues" evidence="7">
    <location>
        <begin position="492"/>
        <end position="504"/>
    </location>
</feature>
<proteinExistence type="predicted"/>
<feature type="transmembrane region" description="Helical" evidence="8">
    <location>
        <begin position="137"/>
        <end position="158"/>
    </location>
</feature>
<dbReference type="OMA" id="HWVEKTG"/>
<comment type="subcellular location">
    <subcellularLocation>
        <location evidence="1">Cell membrane</location>
        <topology evidence="1">Multi-pass membrane protein</topology>
    </subcellularLocation>
</comment>
<feature type="transmembrane region" description="Helical" evidence="8">
    <location>
        <begin position="296"/>
        <end position="320"/>
    </location>
</feature>
<evidence type="ECO:0000256" key="6">
    <source>
        <dbReference type="ARBA" id="ARBA00023136"/>
    </source>
</evidence>
<feature type="compositionally biased region" description="Polar residues" evidence="7">
    <location>
        <begin position="589"/>
        <end position="598"/>
    </location>
</feature>
<feature type="transmembrane region" description="Helical" evidence="8">
    <location>
        <begin position="259"/>
        <end position="276"/>
    </location>
</feature>
<feature type="transmembrane region" description="Helical" evidence="8">
    <location>
        <begin position="746"/>
        <end position="776"/>
    </location>
</feature>
<dbReference type="InterPro" id="IPR004680">
    <property type="entry name" value="Cit_transptr-like_dom"/>
</dbReference>
<keyword evidence="5 8" id="KW-1133">Transmembrane helix</keyword>
<evidence type="ECO:0000256" key="3">
    <source>
        <dbReference type="ARBA" id="ARBA00022475"/>
    </source>
</evidence>
<dbReference type="AlphaFoldDB" id="A0A0F9XVS6"/>
<keyword evidence="3" id="KW-1003">Cell membrane</keyword>
<feature type="non-terminal residue" evidence="10">
    <location>
        <position position="1"/>
    </location>
</feature>
<feature type="transmembrane region" description="Helical" evidence="8">
    <location>
        <begin position="178"/>
        <end position="198"/>
    </location>
</feature>
<feature type="transmembrane region" description="Helical" evidence="8">
    <location>
        <begin position="658"/>
        <end position="680"/>
    </location>
</feature>
<keyword evidence="6 8" id="KW-0472">Membrane</keyword>
<evidence type="ECO:0000313" key="11">
    <source>
        <dbReference type="Proteomes" id="UP000034112"/>
    </source>
</evidence>
<dbReference type="GO" id="GO:0005886">
    <property type="term" value="C:plasma membrane"/>
    <property type="evidence" value="ECO:0007669"/>
    <property type="project" value="UniProtKB-SubCell"/>
</dbReference>
<accession>A0A0F9XVS6</accession>
<feature type="transmembrane region" description="Helical" evidence="8">
    <location>
        <begin position="416"/>
        <end position="437"/>
    </location>
</feature>
<feature type="domain" description="Citrate transporter-like" evidence="9">
    <location>
        <begin position="152"/>
        <end position="402"/>
    </location>
</feature>
<dbReference type="OrthoDB" id="442352at2759"/>
<evidence type="ECO:0000256" key="7">
    <source>
        <dbReference type="SAM" id="MobiDB-lite"/>
    </source>
</evidence>
<evidence type="ECO:0000256" key="8">
    <source>
        <dbReference type="SAM" id="Phobius"/>
    </source>
</evidence>
<evidence type="ECO:0000256" key="2">
    <source>
        <dbReference type="ARBA" id="ARBA00022448"/>
    </source>
</evidence>
<feature type="transmembrane region" description="Helical" evidence="8">
    <location>
        <begin position="69"/>
        <end position="92"/>
    </location>
</feature>
<sequence length="826" mass="91164">PTSPGTAAVRPDSINFLQRHHISTLPWRSAKFEPAIRNVVWLGDSASVDMAQDGGDSLSTSQIRDWRSIVTLIVFVFTNINVLFPFHIPIYIPRKLSDLFLDTLGTLRIIPKRQYRSPPLTEDDDNGKIKPWVRLNFPMNMVTAPLIADLFLLAILAIGRQEVHDGTIGADNIAPIDVMAFFITLAYIAISIDASGLIRYLAFKVLQWGGSAGHRLFFYLYAFFFALGTLVGNDPIILSGTAFLSYMTRVSRNITHPRAWIFTQFAIANIASAILVSSNPTNLVLAGAFNIKFIHYTANMIVPVMATVIVLFPFLLYFVFADTGLIPHKIEMHELPEEIKARKPVNPNIPHARGHTDADEADLANNEQGQLLSLEEIMNPFLDKPGAAFGTLIMAATLITVLTLNATGSKSGAHPVFWVTLPAAFVMFCWDLGSGWYHRKETREIARKGREEFEIARAERIFRQAEEAIRPPVTEIGLQDTTDCEKDCSTPKFDSTEVQSQDLNTVDGVDESVHTAQNNGGGDPDSPVRATGHVPPPTVRLTEDAGGRSIGAASSAHMDPSRLSPYADMDTQEQQNSQSEISSLEEKSTLNQPGTSSPMEGLFVSTLEEDVEKSRQKSLASIQRPRGPATLMSLGQDALRWCQETFPTATTVALHLPFALVPFAFCMFVLVQGLVTKGWVPVFAHGWDHWVNRTGTVGAIGGMGFLSVVLCNFAGTNIGTTILLCRVIQQWQEIHQRNGIPISDRTFWATVYSMAIGVNYGAFSSAFSASLAGLLWRDILARKHIHVGSMEFFRVNIPIILITMIVGCTVLVGEVYIIRKETPYEM</sequence>
<keyword evidence="4 8" id="KW-0812">Transmembrane</keyword>
<dbReference type="GO" id="GO:0055085">
    <property type="term" value="P:transmembrane transport"/>
    <property type="evidence" value="ECO:0007669"/>
    <property type="project" value="InterPro"/>
</dbReference>
<feature type="transmembrane region" description="Helical" evidence="8">
    <location>
        <begin position="386"/>
        <end position="404"/>
    </location>
</feature>
<evidence type="ECO:0000256" key="5">
    <source>
        <dbReference type="ARBA" id="ARBA00022989"/>
    </source>
</evidence>
<evidence type="ECO:0000256" key="4">
    <source>
        <dbReference type="ARBA" id="ARBA00022692"/>
    </source>
</evidence>
<evidence type="ECO:0000256" key="1">
    <source>
        <dbReference type="ARBA" id="ARBA00004651"/>
    </source>
</evidence>
<evidence type="ECO:0000259" key="9">
    <source>
        <dbReference type="Pfam" id="PF03600"/>
    </source>
</evidence>
<keyword evidence="2" id="KW-0813">Transport</keyword>
<feature type="region of interest" description="Disordered" evidence="7">
    <location>
        <begin position="476"/>
        <end position="600"/>
    </location>
</feature>